<organism evidence="1 2">
    <name type="scientific">Vibrio gazogenes</name>
    <dbReference type="NCBI Taxonomy" id="687"/>
    <lineage>
        <taxon>Bacteria</taxon>
        <taxon>Pseudomonadati</taxon>
        <taxon>Pseudomonadota</taxon>
        <taxon>Gammaproteobacteria</taxon>
        <taxon>Vibrionales</taxon>
        <taxon>Vibrionaceae</taxon>
        <taxon>Vibrio</taxon>
    </lineage>
</organism>
<proteinExistence type="predicted"/>
<dbReference type="InterPro" id="IPR010732">
    <property type="entry name" value="T6SS_TssG-like"/>
</dbReference>
<name>A0A1Z2SJF5_VIBGA</name>
<accession>A0A1Z2SJF5</accession>
<dbReference type="PANTHER" id="PTHR35564">
    <property type="match status" value="1"/>
</dbReference>
<dbReference type="PANTHER" id="PTHR35564:SF4">
    <property type="entry name" value="CYTOPLASMIC PROTEIN"/>
    <property type="match status" value="1"/>
</dbReference>
<evidence type="ECO:0000313" key="1">
    <source>
        <dbReference type="EMBL" id="ASA57314.1"/>
    </source>
</evidence>
<protein>
    <recommendedName>
        <fullName evidence="3">Type VI secretion protein</fullName>
    </recommendedName>
</protein>
<dbReference type="Proteomes" id="UP000196708">
    <property type="component" value="Chromosome 2"/>
</dbReference>
<reference evidence="1 2" key="1">
    <citation type="submission" date="2016-12" db="EMBL/GenBank/DDBJ databases">
        <authorList>
            <person name="Song W.-J."/>
            <person name="Kurnit D.M."/>
        </authorList>
    </citation>
    <scope>NUCLEOTIDE SEQUENCE [LARGE SCALE GENOMIC DNA]</scope>
    <source>
        <strain evidence="1 2">ATCC 43942</strain>
    </source>
</reference>
<gene>
    <name evidence="1" type="ORF">BSQ33_16135</name>
</gene>
<evidence type="ECO:0000313" key="2">
    <source>
        <dbReference type="Proteomes" id="UP000196708"/>
    </source>
</evidence>
<dbReference type="KEGG" id="vga:BSQ33_16135"/>
<dbReference type="RefSeq" id="WP_088134646.1">
    <property type="nucleotide sequence ID" value="NZ_CP018836.1"/>
</dbReference>
<dbReference type="EMBL" id="CP018836">
    <property type="protein sequence ID" value="ASA57314.1"/>
    <property type="molecule type" value="Genomic_DNA"/>
</dbReference>
<dbReference type="Pfam" id="PF06996">
    <property type="entry name" value="T6SS_TssG"/>
    <property type="match status" value="1"/>
</dbReference>
<sequence>MATTHWRKGYSVNQLFHEAGVTWSFYQLVRLFIGSGVTEDEILEELGRKVFFTGSLSRSLPPGEIRRVSSSKQALMSEHDVDHAEKHMIECAYYNIYGLDGPLPEPFSEMMIDDLHDGQGAMKALINIFNHRIHALRYLIQAQHSYTLASSDASHSYIGQCLLALSGHSLPQQRRLSGQHPSDLIALSGHLANCRLNFPTICRVMQTVLNLPVIELQSLLGRWLTVQKQDQTLLGKSNHRLGGEATLGKKVWDQQAAFGLVVGPVSHRRLAQLVPGGEDFPKLKQLVAWLAEKRCDCFMTIVCQPEEKHEENATHLGNRPSMTNRLGYGAALQSAVPQTKRISFMLNIV</sequence>
<dbReference type="OrthoDB" id="1523296at2"/>
<dbReference type="NCBIfam" id="TIGR03347">
    <property type="entry name" value="VI_chp_1"/>
    <property type="match status" value="1"/>
</dbReference>
<evidence type="ECO:0008006" key="3">
    <source>
        <dbReference type="Google" id="ProtNLM"/>
    </source>
</evidence>
<dbReference type="AlphaFoldDB" id="A0A1Z2SJF5"/>